<organism evidence="4">
    <name type="scientific">Mesoaciditoga lauensis</name>
    <dbReference type="NCBI Taxonomy" id="1495039"/>
    <lineage>
        <taxon>Bacteria</taxon>
        <taxon>Thermotogati</taxon>
        <taxon>Thermotogota</taxon>
        <taxon>Thermotogae</taxon>
        <taxon>Mesoaciditogales</taxon>
        <taxon>Mesoaciditogaceae</taxon>
        <taxon>Mesoaciditoga</taxon>
    </lineage>
</organism>
<reference evidence="4" key="1">
    <citation type="journal article" date="2020" name="mSystems">
        <title>Genome- and Community-Level Interaction Insights into Carbon Utilization and Element Cycling Functions of Hydrothermarchaeota in Hydrothermal Sediment.</title>
        <authorList>
            <person name="Zhou Z."/>
            <person name="Liu Y."/>
            <person name="Xu W."/>
            <person name="Pan J."/>
            <person name="Luo Z.H."/>
            <person name="Li M."/>
        </authorList>
    </citation>
    <scope>NUCLEOTIDE SEQUENCE [LARGE SCALE GENOMIC DNA]</scope>
    <source>
        <strain evidence="4">SpSt-966</strain>
    </source>
</reference>
<keyword evidence="2" id="KW-0479">Metal-binding</keyword>
<comment type="cofactor">
    <cofactor evidence="2">
        <name>a divalent metal cation</name>
        <dbReference type="ChEBI" id="CHEBI:60240"/>
    </cofactor>
</comment>
<evidence type="ECO:0000256" key="2">
    <source>
        <dbReference type="RuleBase" id="RU362039"/>
    </source>
</evidence>
<dbReference type="EMBL" id="DTPE01000005">
    <property type="protein sequence ID" value="HGE74516.1"/>
    <property type="molecule type" value="Genomic_DNA"/>
</dbReference>
<comment type="caution">
    <text evidence="4">The sequence shown here is derived from an EMBL/GenBank/DDBJ whole genome shotgun (WGS) entry which is preliminary data.</text>
</comment>
<dbReference type="GO" id="GO:0016787">
    <property type="term" value="F:hydrolase activity"/>
    <property type="evidence" value="ECO:0007669"/>
    <property type="project" value="UniProtKB-UniRule"/>
</dbReference>
<accession>A0A7V3RDB1</accession>
<dbReference type="Gene3D" id="3.60.21.10">
    <property type="match status" value="1"/>
</dbReference>
<dbReference type="PANTHER" id="PTHR43165">
    <property type="entry name" value="METALLOPHOSPHOESTERASE"/>
    <property type="match status" value="1"/>
</dbReference>
<dbReference type="SUPFAM" id="SSF56300">
    <property type="entry name" value="Metallo-dependent phosphatases"/>
    <property type="match status" value="1"/>
</dbReference>
<sequence>MWMILSDSHDNLKNIEKAIEIASDNHVDHIFHLGDFVSPFTIHHFLGDDHEFIGVFGNNDGDKLLLQKRAQGKILNSPNWANIDGKKIYLMHEPRSLYPAIKSQLYDLILFGHTHRLVIKKFGKSLIVNPGESCGCLSGKATCVLLDPQNFKTRVVEL</sequence>
<evidence type="ECO:0000313" key="4">
    <source>
        <dbReference type="EMBL" id="HGE74516.1"/>
    </source>
</evidence>
<dbReference type="InterPro" id="IPR053193">
    <property type="entry name" value="MetalloPDE_YfcE-like"/>
</dbReference>
<dbReference type="PANTHER" id="PTHR43165:SF1">
    <property type="entry name" value="PHOSPHODIESTERASE MJ0936"/>
    <property type="match status" value="1"/>
</dbReference>
<evidence type="ECO:0000256" key="1">
    <source>
        <dbReference type="ARBA" id="ARBA00008950"/>
    </source>
</evidence>
<protein>
    <recommendedName>
        <fullName evidence="2">Phosphoesterase</fullName>
        <ecNumber evidence="2">3.1.4.-</ecNumber>
    </recommendedName>
</protein>
<dbReference type="GO" id="GO:0046872">
    <property type="term" value="F:metal ion binding"/>
    <property type="evidence" value="ECO:0007669"/>
    <property type="project" value="UniProtKB-KW"/>
</dbReference>
<feature type="domain" description="Calcineurin-like phosphoesterase" evidence="3">
    <location>
        <begin position="3"/>
        <end position="149"/>
    </location>
</feature>
<dbReference type="InterPro" id="IPR041802">
    <property type="entry name" value="MPP_YfcE"/>
</dbReference>
<proteinExistence type="inferred from homology"/>
<comment type="similarity">
    <text evidence="1 2">Belongs to the metallophosphoesterase superfamily. YfcE family.</text>
</comment>
<evidence type="ECO:0000259" key="3">
    <source>
        <dbReference type="Pfam" id="PF12850"/>
    </source>
</evidence>
<dbReference type="CDD" id="cd00841">
    <property type="entry name" value="MPP_YfcE"/>
    <property type="match status" value="1"/>
</dbReference>
<dbReference type="Pfam" id="PF12850">
    <property type="entry name" value="Metallophos_2"/>
    <property type="match status" value="1"/>
</dbReference>
<dbReference type="AlphaFoldDB" id="A0A7V3RDB1"/>
<dbReference type="InterPro" id="IPR000979">
    <property type="entry name" value="Phosphodiesterase_MJ0936/Vps29"/>
</dbReference>
<dbReference type="InterPro" id="IPR029052">
    <property type="entry name" value="Metallo-depent_PP-like"/>
</dbReference>
<gene>
    <name evidence="4" type="ORF">ENX73_00115</name>
</gene>
<name>A0A7V3RDB1_9BACT</name>
<dbReference type="NCBIfam" id="TIGR00040">
    <property type="entry name" value="yfcE"/>
    <property type="match status" value="1"/>
</dbReference>
<dbReference type="EC" id="3.1.4.-" evidence="2"/>
<dbReference type="InterPro" id="IPR024654">
    <property type="entry name" value="Calcineurin-like_PHP_lpxH"/>
</dbReference>